<name>A0A6A0GUU8_HYAAZ</name>
<feature type="chain" id="PRO_5025490331" description="Peptidase S1 domain-containing protein" evidence="3">
    <location>
        <begin position="25"/>
        <end position="320"/>
    </location>
</feature>
<dbReference type="GO" id="GO:0004252">
    <property type="term" value="F:serine-type endopeptidase activity"/>
    <property type="evidence" value="ECO:0007669"/>
    <property type="project" value="InterPro"/>
</dbReference>
<proteinExistence type="inferred from homology"/>
<sequence>MQAALSVTLIALLVVLTVVGQAAGQQPAPNNDQDTRLGLIANQIGVPPVPGGIPVVGIGSQFPGGFPGRDTGCWCQPVNQVCTNLRPENLDLVTRIINRGEARTAVTKISGFAAPTTEDFRGEIPTSPDKEASLADFGEYPWMAVVLGPGQSYVSGGVLIDNGWVLTTAHKLAQTQGLEVRLGDYDVSQANDIPQFPPFASPVANVIVHPNYNPQTLANDVALLRLAQPVNRQQYRHITPACLPSPGQSFAGQRCFVTGWGKDAFGPGSFQQLLQEVDVPVLDSSRCESLLKNTRLGPSFRLDKRSFVCAGGERDKDSCQ</sequence>
<dbReference type="PRINTS" id="PR00722">
    <property type="entry name" value="CHYMOTRYPSIN"/>
</dbReference>
<evidence type="ECO:0000256" key="3">
    <source>
        <dbReference type="SAM" id="SignalP"/>
    </source>
</evidence>
<evidence type="ECO:0000259" key="4">
    <source>
        <dbReference type="PROSITE" id="PS50240"/>
    </source>
</evidence>
<gene>
    <name evidence="5" type="ORF">HAZT_HAZT000290</name>
</gene>
<protein>
    <recommendedName>
        <fullName evidence="4">Peptidase S1 domain-containing protein</fullName>
    </recommendedName>
</protein>
<comment type="caution">
    <text evidence="5">The sequence shown here is derived from an EMBL/GenBank/DDBJ whole genome shotgun (WGS) entry which is preliminary data.</text>
</comment>
<evidence type="ECO:0000256" key="2">
    <source>
        <dbReference type="ARBA" id="ARBA00024195"/>
    </source>
</evidence>
<dbReference type="InterPro" id="IPR001254">
    <property type="entry name" value="Trypsin_dom"/>
</dbReference>
<accession>A0A6A0GUU8</accession>
<dbReference type="CDD" id="cd00190">
    <property type="entry name" value="Tryp_SPc"/>
    <property type="match status" value="1"/>
</dbReference>
<dbReference type="AlphaFoldDB" id="A0A6A0GUU8"/>
<reference evidence="5" key="3">
    <citation type="submission" date="2019-06" db="EMBL/GenBank/DDBJ databases">
        <authorList>
            <person name="Poynton C."/>
            <person name="Hasenbein S."/>
            <person name="Benoit J.B."/>
            <person name="Sepulveda M.S."/>
            <person name="Poelchau M.F."/>
            <person name="Murali S.C."/>
            <person name="Chen S."/>
            <person name="Glastad K.M."/>
            <person name="Werren J.H."/>
            <person name="Vineis J.H."/>
            <person name="Bowen J.L."/>
            <person name="Friedrich M."/>
            <person name="Jones J."/>
            <person name="Robertson H.M."/>
            <person name="Feyereisen R."/>
            <person name="Mechler-Hickson A."/>
            <person name="Mathers N."/>
            <person name="Lee C.E."/>
            <person name="Colbourne J.K."/>
            <person name="Biales A."/>
            <person name="Johnston J.S."/>
            <person name="Wellborn G.A."/>
            <person name="Rosendale A.J."/>
            <person name="Cridge A.G."/>
            <person name="Munoz-Torres M.C."/>
            <person name="Bain P.A."/>
            <person name="Manny A.R."/>
            <person name="Major K.M."/>
            <person name="Lambert F.N."/>
            <person name="Vulpe C.D."/>
            <person name="Tuck P."/>
            <person name="Blalock B.J."/>
            <person name="Lin Y.-Y."/>
            <person name="Smith M.E."/>
            <person name="Ochoa-Acuna H."/>
            <person name="Chen M.-J.M."/>
            <person name="Childers C.P."/>
            <person name="Qu J."/>
            <person name="Dugan S."/>
            <person name="Lee S.L."/>
            <person name="Chao H."/>
            <person name="Dinh H."/>
            <person name="Han Y."/>
            <person name="Doddapaneni H."/>
            <person name="Worley K.C."/>
            <person name="Muzny D.M."/>
            <person name="Gibbs R.A."/>
            <person name="Richards S."/>
        </authorList>
    </citation>
    <scope>NUCLEOTIDE SEQUENCE</scope>
    <source>
        <strain evidence="5">HAZT.00-mixed</strain>
        <tissue evidence="5">Whole organism</tissue>
    </source>
</reference>
<dbReference type="PANTHER" id="PTHR24256">
    <property type="entry name" value="TRYPTASE-RELATED"/>
    <property type="match status" value="1"/>
</dbReference>
<keyword evidence="3" id="KW-0732">Signal</keyword>
<organism evidence="5">
    <name type="scientific">Hyalella azteca</name>
    <name type="common">Amphipod</name>
    <dbReference type="NCBI Taxonomy" id="294128"/>
    <lineage>
        <taxon>Eukaryota</taxon>
        <taxon>Metazoa</taxon>
        <taxon>Ecdysozoa</taxon>
        <taxon>Arthropoda</taxon>
        <taxon>Crustacea</taxon>
        <taxon>Multicrustacea</taxon>
        <taxon>Malacostraca</taxon>
        <taxon>Eumalacostraca</taxon>
        <taxon>Peracarida</taxon>
        <taxon>Amphipoda</taxon>
        <taxon>Senticaudata</taxon>
        <taxon>Talitrida</taxon>
        <taxon>Talitroidea</taxon>
        <taxon>Hyalellidae</taxon>
        <taxon>Hyalella</taxon>
    </lineage>
</organism>
<evidence type="ECO:0000256" key="1">
    <source>
        <dbReference type="ARBA" id="ARBA00023157"/>
    </source>
</evidence>
<dbReference type="InterPro" id="IPR043504">
    <property type="entry name" value="Peptidase_S1_PA_chymotrypsin"/>
</dbReference>
<dbReference type="InterPro" id="IPR009003">
    <property type="entry name" value="Peptidase_S1_PA"/>
</dbReference>
<dbReference type="EMBL" id="JQDR03013638">
    <property type="protein sequence ID" value="KAA0189313.1"/>
    <property type="molecule type" value="Genomic_DNA"/>
</dbReference>
<dbReference type="GO" id="GO:0006508">
    <property type="term" value="P:proteolysis"/>
    <property type="evidence" value="ECO:0007669"/>
    <property type="project" value="InterPro"/>
</dbReference>
<dbReference type="PROSITE" id="PS50240">
    <property type="entry name" value="TRYPSIN_DOM"/>
    <property type="match status" value="1"/>
</dbReference>
<dbReference type="Pfam" id="PF00089">
    <property type="entry name" value="Trypsin"/>
    <property type="match status" value="1"/>
</dbReference>
<dbReference type="Gene3D" id="2.40.10.10">
    <property type="entry name" value="Trypsin-like serine proteases"/>
    <property type="match status" value="2"/>
</dbReference>
<reference evidence="5" key="1">
    <citation type="submission" date="2014-08" db="EMBL/GenBank/DDBJ databases">
        <authorList>
            <person name="Murali S."/>
            <person name="Richards S."/>
            <person name="Bandaranaike D."/>
            <person name="Bellair M."/>
            <person name="Blankenburg K."/>
            <person name="Chao H."/>
            <person name="Dinh H."/>
            <person name="Doddapaneni H."/>
            <person name="Dugan-Rocha S."/>
            <person name="Elkadiri S."/>
            <person name="Gnanaolivu R."/>
            <person name="Hughes D."/>
            <person name="Lee S."/>
            <person name="Li M."/>
            <person name="Ming W."/>
            <person name="Munidasa M."/>
            <person name="Muniz J."/>
            <person name="Nguyen L."/>
            <person name="Osuji N."/>
            <person name="Pu L.-L."/>
            <person name="Puazo M."/>
            <person name="Skinner E."/>
            <person name="Qu C."/>
            <person name="Quiroz J."/>
            <person name="Raj R."/>
            <person name="Weissenberger G."/>
            <person name="Xin Y."/>
            <person name="Zou X."/>
            <person name="Han Y."/>
            <person name="Worley K."/>
            <person name="Muzny D."/>
            <person name="Gibbs R."/>
        </authorList>
    </citation>
    <scope>NUCLEOTIDE SEQUENCE</scope>
    <source>
        <strain evidence="5">HAZT.00-mixed</strain>
        <tissue evidence="5">Whole organism</tissue>
    </source>
</reference>
<dbReference type="InterPro" id="IPR001314">
    <property type="entry name" value="Peptidase_S1A"/>
</dbReference>
<dbReference type="OrthoDB" id="6656697at2759"/>
<feature type="domain" description="Peptidase S1" evidence="4">
    <location>
        <begin position="109"/>
        <end position="320"/>
    </location>
</feature>
<dbReference type="Proteomes" id="UP000711488">
    <property type="component" value="Unassembled WGS sequence"/>
</dbReference>
<feature type="non-terminal residue" evidence="5">
    <location>
        <position position="320"/>
    </location>
</feature>
<dbReference type="SUPFAM" id="SSF50494">
    <property type="entry name" value="Trypsin-like serine proteases"/>
    <property type="match status" value="1"/>
</dbReference>
<feature type="signal peptide" evidence="3">
    <location>
        <begin position="1"/>
        <end position="24"/>
    </location>
</feature>
<reference evidence="5" key="2">
    <citation type="journal article" date="2018" name="Environ. Sci. Technol.">
        <title>The Toxicogenome of Hyalella azteca: A Model for Sediment Ecotoxicology and Evolutionary Toxicology.</title>
        <authorList>
            <person name="Poynton H.C."/>
            <person name="Hasenbein S."/>
            <person name="Benoit J.B."/>
            <person name="Sepulveda M.S."/>
            <person name="Poelchau M.F."/>
            <person name="Hughes D.S.T."/>
            <person name="Murali S.C."/>
            <person name="Chen S."/>
            <person name="Glastad K.M."/>
            <person name="Goodisman M.A.D."/>
            <person name="Werren J.H."/>
            <person name="Vineis J.H."/>
            <person name="Bowen J.L."/>
            <person name="Friedrich M."/>
            <person name="Jones J."/>
            <person name="Robertson H.M."/>
            <person name="Feyereisen R."/>
            <person name="Mechler-Hickson A."/>
            <person name="Mathers N."/>
            <person name="Lee C.E."/>
            <person name="Colbourne J.K."/>
            <person name="Biales A."/>
            <person name="Johnston J.S."/>
            <person name="Wellborn G.A."/>
            <person name="Rosendale A.J."/>
            <person name="Cridge A.G."/>
            <person name="Munoz-Torres M.C."/>
            <person name="Bain P.A."/>
            <person name="Manny A.R."/>
            <person name="Major K.M."/>
            <person name="Lambert F.N."/>
            <person name="Vulpe C.D."/>
            <person name="Tuck P."/>
            <person name="Blalock B.J."/>
            <person name="Lin Y.Y."/>
            <person name="Smith M.E."/>
            <person name="Ochoa-Acuna H."/>
            <person name="Chen M.M."/>
            <person name="Childers C.P."/>
            <person name="Qu J."/>
            <person name="Dugan S."/>
            <person name="Lee S.L."/>
            <person name="Chao H."/>
            <person name="Dinh H."/>
            <person name="Han Y."/>
            <person name="Doddapaneni H."/>
            <person name="Worley K.C."/>
            <person name="Muzny D.M."/>
            <person name="Gibbs R.A."/>
            <person name="Richards S."/>
        </authorList>
    </citation>
    <scope>NUCLEOTIDE SEQUENCE</scope>
    <source>
        <strain evidence="5">HAZT.00-mixed</strain>
        <tissue evidence="5">Whole organism</tissue>
    </source>
</reference>
<dbReference type="InterPro" id="IPR051487">
    <property type="entry name" value="Ser/Thr_Proteases_Immune/Dev"/>
</dbReference>
<comment type="similarity">
    <text evidence="2">Belongs to the peptidase S1 family. CLIP subfamily.</text>
</comment>
<evidence type="ECO:0000313" key="5">
    <source>
        <dbReference type="EMBL" id="KAA0189313.1"/>
    </source>
</evidence>
<keyword evidence="1" id="KW-1015">Disulfide bond</keyword>
<dbReference type="SMART" id="SM00020">
    <property type="entry name" value="Tryp_SPc"/>
    <property type="match status" value="1"/>
</dbReference>